<dbReference type="AlphaFoldDB" id="A0A2V1IW28"/>
<gene>
    <name evidence="2" type="ORF">C5O25_08730</name>
</gene>
<feature type="region of interest" description="Disordered" evidence="1">
    <location>
        <begin position="1"/>
        <end position="26"/>
    </location>
</feature>
<feature type="region of interest" description="Disordered" evidence="1">
    <location>
        <begin position="42"/>
        <end position="67"/>
    </location>
</feature>
<keyword evidence="3" id="KW-1185">Reference proteome</keyword>
<evidence type="ECO:0000256" key="1">
    <source>
        <dbReference type="SAM" id="MobiDB-lite"/>
    </source>
</evidence>
<comment type="caution">
    <text evidence="2">The sequence shown here is derived from an EMBL/GenBank/DDBJ whole genome shotgun (WGS) entry which is preliminary data.</text>
</comment>
<proteinExistence type="predicted"/>
<sequence length="121" mass="13444">MAKKNLASLMNGIMGEARPTEPAAPTIEQSEATAAEVTEEMKANLEANRRRNVGRPRKGESSSKTNEVRATFIVDPEMIRKVKYISLVEGSLLKDVISEALISYIEAWESENGKIRLPKKK</sequence>
<name>A0A2V1IW28_9BACT</name>
<organism evidence="2 3">
    <name type="scientific">Paramuribaculum intestinale</name>
    <dbReference type="NCBI Taxonomy" id="2094151"/>
    <lineage>
        <taxon>Bacteria</taxon>
        <taxon>Pseudomonadati</taxon>
        <taxon>Bacteroidota</taxon>
        <taxon>Bacteroidia</taxon>
        <taxon>Bacteroidales</taxon>
        <taxon>Muribaculaceae</taxon>
        <taxon>Paramuribaculum</taxon>
    </lineage>
</organism>
<accession>A0A2V1IW28</accession>
<dbReference type="RefSeq" id="WP_107036355.1">
    <property type="nucleotide sequence ID" value="NZ_CARBNI010000017.1"/>
</dbReference>
<reference evidence="3" key="1">
    <citation type="submission" date="2018-02" db="EMBL/GenBank/DDBJ databases">
        <authorList>
            <person name="Clavel T."/>
            <person name="Strowig T."/>
        </authorList>
    </citation>
    <scope>NUCLEOTIDE SEQUENCE [LARGE SCALE GENOMIC DNA]</scope>
    <source>
        <strain evidence="3">DSM 100764</strain>
    </source>
</reference>
<dbReference type="Proteomes" id="UP000244925">
    <property type="component" value="Unassembled WGS sequence"/>
</dbReference>
<evidence type="ECO:0000313" key="2">
    <source>
        <dbReference type="EMBL" id="PWB06970.1"/>
    </source>
</evidence>
<protein>
    <submittedName>
        <fullName evidence="2">Uncharacterized protein</fullName>
    </submittedName>
</protein>
<evidence type="ECO:0000313" key="3">
    <source>
        <dbReference type="Proteomes" id="UP000244925"/>
    </source>
</evidence>
<dbReference type="GeneID" id="93423559"/>
<dbReference type="EMBL" id="PUBV01000017">
    <property type="protein sequence ID" value="PWB06970.1"/>
    <property type="molecule type" value="Genomic_DNA"/>
</dbReference>